<evidence type="ECO:0000313" key="2">
    <source>
        <dbReference type="EMBL" id="ORY93479.1"/>
    </source>
</evidence>
<protein>
    <submittedName>
        <fullName evidence="2">Uncharacterized protein</fullName>
    </submittedName>
</protein>
<dbReference type="AlphaFoldDB" id="A0A1X2H4Z8"/>
<dbReference type="InParanoid" id="A0A1X2H4Z8"/>
<evidence type="ECO:0000313" key="3">
    <source>
        <dbReference type="Proteomes" id="UP000242180"/>
    </source>
</evidence>
<sequence>MYSPPVVSVKEEERGIESSGTGAAAGAGGNHLLIPKGDSSALCRQSRPDRNAFRHSMASQYSSTSASGSSQSHRYSMASTSDNSSSDNIETRRWSAGSNLSSSAGGGIEHVTPRKSCSRFPGKEQRARVLRVRVLETFNGDVMIGSVLERDTHERKGEITNFFLFFSCAVYFLF</sequence>
<dbReference type="EMBL" id="MCGN01000009">
    <property type="protein sequence ID" value="ORY93479.1"/>
    <property type="molecule type" value="Genomic_DNA"/>
</dbReference>
<keyword evidence="3" id="KW-1185">Reference proteome</keyword>
<feature type="compositionally biased region" description="Low complexity" evidence="1">
    <location>
        <begin position="79"/>
        <end position="88"/>
    </location>
</feature>
<feature type="compositionally biased region" description="Low complexity" evidence="1">
    <location>
        <begin position="56"/>
        <end position="72"/>
    </location>
</feature>
<comment type="caution">
    <text evidence="2">The sequence shown here is derived from an EMBL/GenBank/DDBJ whole genome shotgun (WGS) entry which is preliminary data.</text>
</comment>
<evidence type="ECO:0000256" key="1">
    <source>
        <dbReference type="SAM" id="MobiDB-lite"/>
    </source>
</evidence>
<accession>A0A1X2H4Z8</accession>
<name>A0A1X2H4Z8_SYNRA</name>
<dbReference type="Proteomes" id="UP000242180">
    <property type="component" value="Unassembled WGS sequence"/>
</dbReference>
<proteinExistence type="predicted"/>
<gene>
    <name evidence="2" type="ORF">BCR43DRAFT_378701</name>
</gene>
<reference evidence="2 3" key="1">
    <citation type="submission" date="2016-07" db="EMBL/GenBank/DDBJ databases">
        <title>Pervasive Adenine N6-methylation of Active Genes in Fungi.</title>
        <authorList>
            <consortium name="DOE Joint Genome Institute"/>
            <person name="Mondo S.J."/>
            <person name="Dannebaum R.O."/>
            <person name="Kuo R.C."/>
            <person name="Labutti K."/>
            <person name="Haridas S."/>
            <person name="Kuo A."/>
            <person name="Salamov A."/>
            <person name="Ahrendt S.R."/>
            <person name="Lipzen A."/>
            <person name="Sullivan W."/>
            <person name="Andreopoulos W.B."/>
            <person name="Clum A."/>
            <person name="Lindquist E."/>
            <person name="Daum C."/>
            <person name="Ramamoorthy G.K."/>
            <person name="Gryganskyi A."/>
            <person name="Culley D."/>
            <person name="Magnuson J.K."/>
            <person name="James T.Y."/>
            <person name="O'Malley M.A."/>
            <person name="Stajich J.E."/>
            <person name="Spatafora J.W."/>
            <person name="Visel A."/>
            <person name="Grigoriev I.V."/>
        </authorList>
    </citation>
    <scope>NUCLEOTIDE SEQUENCE [LARGE SCALE GENOMIC DNA]</scope>
    <source>
        <strain evidence="2 3">NRRL 2496</strain>
    </source>
</reference>
<organism evidence="2 3">
    <name type="scientific">Syncephalastrum racemosum</name>
    <name type="common">Filamentous fungus</name>
    <dbReference type="NCBI Taxonomy" id="13706"/>
    <lineage>
        <taxon>Eukaryota</taxon>
        <taxon>Fungi</taxon>
        <taxon>Fungi incertae sedis</taxon>
        <taxon>Mucoromycota</taxon>
        <taxon>Mucoromycotina</taxon>
        <taxon>Mucoromycetes</taxon>
        <taxon>Mucorales</taxon>
        <taxon>Syncephalastraceae</taxon>
        <taxon>Syncephalastrum</taxon>
    </lineage>
</organism>
<feature type="region of interest" description="Disordered" evidence="1">
    <location>
        <begin position="1"/>
        <end position="122"/>
    </location>
</feature>